<evidence type="ECO:0000256" key="5">
    <source>
        <dbReference type="ARBA" id="ARBA00022989"/>
    </source>
</evidence>
<dbReference type="VEuPathDB" id="VectorBase:ASTEI04225"/>
<dbReference type="GO" id="GO:0035237">
    <property type="term" value="F:corazonin receptor activity"/>
    <property type="evidence" value="ECO:0007669"/>
    <property type="project" value="TreeGrafter"/>
</dbReference>
<evidence type="ECO:0000256" key="6">
    <source>
        <dbReference type="ARBA" id="ARBA00023040"/>
    </source>
</evidence>
<comment type="subcellular location">
    <subcellularLocation>
        <location evidence="1">Cell membrane</location>
        <topology evidence="1">Multi-pass membrane protein</topology>
    </subcellularLocation>
</comment>
<dbReference type="CDD" id="cd00637">
    <property type="entry name" value="7tm_classA_rhodopsin-like"/>
    <property type="match status" value="1"/>
</dbReference>
<dbReference type="AlphaFoldDB" id="A0A182Y6Y9"/>
<dbReference type="SUPFAM" id="SSF81321">
    <property type="entry name" value="Family A G protein-coupled receptor-like"/>
    <property type="match status" value="1"/>
</dbReference>
<dbReference type="VEuPathDB" id="VectorBase:ASTEI20_034115"/>
<dbReference type="VEuPathDB" id="VectorBase:ASTE011256"/>
<evidence type="ECO:0000256" key="2">
    <source>
        <dbReference type="ARBA" id="ARBA00010663"/>
    </source>
</evidence>
<dbReference type="OMA" id="IINSRRY"/>
<dbReference type="InterPro" id="IPR000276">
    <property type="entry name" value="GPCR_Rhodpsn"/>
</dbReference>
<evidence type="ECO:0000256" key="8">
    <source>
        <dbReference type="ARBA" id="ARBA00023170"/>
    </source>
</evidence>
<keyword evidence="6" id="KW-0297">G-protein coupled receptor</keyword>
<keyword evidence="5" id="KW-1133">Transmembrane helix</keyword>
<reference evidence="11" key="2">
    <citation type="submission" date="2020-05" db="UniProtKB">
        <authorList>
            <consortium name="EnsemblMetazoa"/>
        </authorList>
    </citation>
    <scope>IDENTIFICATION</scope>
    <source>
        <strain evidence="11">Indian</strain>
    </source>
</reference>
<dbReference type="PANTHER" id="PTHR24230">
    <property type="entry name" value="G-PROTEIN COUPLED RECEPTOR"/>
    <property type="match status" value="1"/>
</dbReference>
<dbReference type="PROSITE" id="PS50262">
    <property type="entry name" value="G_PROTEIN_RECEP_F1_2"/>
    <property type="match status" value="1"/>
</dbReference>
<dbReference type="Pfam" id="PF00001">
    <property type="entry name" value="7tm_1"/>
    <property type="match status" value="1"/>
</dbReference>
<protein>
    <recommendedName>
        <fullName evidence="10">G-protein coupled receptors family 1 profile domain-containing protein</fullName>
    </recommendedName>
</protein>
<name>A0A182Y6Y9_ANOST</name>
<organism evidence="11 12">
    <name type="scientific">Anopheles stephensi</name>
    <name type="common">Indo-Pakistan malaria mosquito</name>
    <dbReference type="NCBI Taxonomy" id="30069"/>
    <lineage>
        <taxon>Eukaryota</taxon>
        <taxon>Metazoa</taxon>
        <taxon>Ecdysozoa</taxon>
        <taxon>Arthropoda</taxon>
        <taxon>Hexapoda</taxon>
        <taxon>Insecta</taxon>
        <taxon>Pterygota</taxon>
        <taxon>Neoptera</taxon>
        <taxon>Endopterygota</taxon>
        <taxon>Diptera</taxon>
        <taxon>Nematocera</taxon>
        <taxon>Culicoidea</taxon>
        <taxon>Culicidae</taxon>
        <taxon>Anophelinae</taxon>
        <taxon>Anopheles</taxon>
    </lineage>
</organism>
<evidence type="ECO:0000259" key="10">
    <source>
        <dbReference type="PROSITE" id="PS50262"/>
    </source>
</evidence>
<evidence type="ECO:0000313" key="12">
    <source>
        <dbReference type="Proteomes" id="UP000076408"/>
    </source>
</evidence>
<reference evidence="12" key="1">
    <citation type="journal article" date="2014" name="Genome Biol.">
        <title>Genome analysis of a major urban malaria vector mosquito, Anopheles stephensi.</title>
        <authorList>
            <person name="Jiang X."/>
            <person name="Peery A."/>
            <person name="Hall A.B."/>
            <person name="Sharma A."/>
            <person name="Chen X.G."/>
            <person name="Waterhouse R.M."/>
            <person name="Komissarov A."/>
            <person name="Riehle M.M."/>
            <person name="Shouche Y."/>
            <person name="Sharakhova M.V."/>
            <person name="Lawson D."/>
            <person name="Pakpour N."/>
            <person name="Arensburger P."/>
            <person name="Davidson V.L."/>
            <person name="Eiglmeier K."/>
            <person name="Emrich S."/>
            <person name="George P."/>
            <person name="Kennedy R.C."/>
            <person name="Mane S.P."/>
            <person name="Maslen G."/>
            <person name="Oringanje C."/>
            <person name="Qi Y."/>
            <person name="Settlage R."/>
            <person name="Tojo M."/>
            <person name="Tubio J.M."/>
            <person name="Unger M.F."/>
            <person name="Wang B."/>
            <person name="Vernick K.D."/>
            <person name="Ribeiro J.M."/>
            <person name="James A.A."/>
            <person name="Michel K."/>
            <person name="Riehle M.A."/>
            <person name="Luckhart S."/>
            <person name="Sharakhov I.V."/>
            <person name="Tu Z."/>
        </authorList>
    </citation>
    <scope>NUCLEOTIDE SEQUENCE [LARGE SCALE GENOMIC DNA]</scope>
    <source>
        <strain evidence="12">Indian</strain>
    </source>
</reference>
<accession>A0A182Y6Y9</accession>
<dbReference type="PANTHER" id="PTHR24230:SF141">
    <property type="entry name" value="G-PROTEIN COUPLED RECEPTORS FAMILY 1 PROFILE DOMAIN-CONTAINING PROTEIN"/>
    <property type="match status" value="1"/>
</dbReference>
<keyword evidence="4" id="KW-0812">Transmembrane</keyword>
<keyword evidence="12" id="KW-1185">Reference proteome</keyword>
<keyword evidence="7" id="KW-0472">Membrane</keyword>
<feature type="domain" description="G-protein coupled receptors family 1 profile" evidence="10">
    <location>
        <begin position="74"/>
        <end position="185"/>
    </location>
</feature>
<evidence type="ECO:0000256" key="7">
    <source>
        <dbReference type="ARBA" id="ARBA00023136"/>
    </source>
</evidence>
<keyword evidence="9" id="KW-0807">Transducer</keyword>
<keyword evidence="8" id="KW-0675">Receptor</keyword>
<dbReference type="PRINTS" id="PR00237">
    <property type="entry name" value="GPCRRHODOPSN"/>
</dbReference>
<dbReference type="EnsemblMetazoa" id="ASTEI04225-RA">
    <property type="protein sequence ID" value="ASTEI04225-PA"/>
    <property type="gene ID" value="ASTEI04225"/>
</dbReference>
<keyword evidence="3" id="KW-1003">Cell membrane</keyword>
<proteinExistence type="inferred from homology"/>
<dbReference type="Proteomes" id="UP000076408">
    <property type="component" value="Unassembled WGS sequence"/>
</dbReference>
<dbReference type="InterPro" id="IPR017452">
    <property type="entry name" value="GPCR_Rhodpsn_7TM"/>
</dbReference>
<sequence length="225" mass="25458">MNPRADSSYRQRQGSDNVAAVMDLKAGKHLVAPAINNISCNHNRFAGHFFHQIGPFDVIQALFIVLLTFLIISANLMVILVINSRRYAAYIHPQPRYLLTSLALNDLAIGLLIVPFSALPALLHCWPYGEIFCQIQALLRGALSQQSAVILVCMAVDRYLCVLHPRIYHKRSSKKVSKSSISEPWGGKSLSERCLYESYTLWERDFEGSYVTCCRYTNRRAELSH</sequence>
<evidence type="ECO:0000256" key="4">
    <source>
        <dbReference type="ARBA" id="ARBA00022692"/>
    </source>
</evidence>
<dbReference type="STRING" id="30069.A0A182Y6Y9"/>
<comment type="similarity">
    <text evidence="2">Belongs to the G-protein coupled receptor 1 family.</text>
</comment>
<evidence type="ECO:0000256" key="9">
    <source>
        <dbReference type="ARBA" id="ARBA00023224"/>
    </source>
</evidence>
<evidence type="ECO:0000256" key="1">
    <source>
        <dbReference type="ARBA" id="ARBA00004651"/>
    </source>
</evidence>
<dbReference type="GO" id="GO:0005886">
    <property type="term" value="C:plasma membrane"/>
    <property type="evidence" value="ECO:0007669"/>
    <property type="project" value="UniProtKB-SubCell"/>
</dbReference>
<dbReference type="Gene3D" id="1.20.1070.10">
    <property type="entry name" value="Rhodopsin 7-helix transmembrane proteins"/>
    <property type="match status" value="1"/>
</dbReference>
<evidence type="ECO:0000256" key="3">
    <source>
        <dbReference type="ARBA" id="ARBA00022475"/>
    </source>
</evidence>
<evidence type="ECO:0000313" key="11">
    <source>
        <dbReference type="EnsemblMetazoa" id="ASTEI04225-PA"/>
    </source>
</evidence>